<dbReference type="AlphaFoldDB" id="A0A1J9P818"/>
<evidence type="ECO:0000313" key="1">
    <source>
        <dbReference type="EMBL" id="OJD12238.1"/>
    </source>
</evidence>
<name>A0A1J9P818_9EURO</name>
<dbReference type="Proteomes" id="UP000242791">
    <property type="component" value="Unassembled WGS sequence"/>
</dbReference>
<feature type="non-terminal residue" evidence="1">
    <location>
        <position position="68"/>
    </location>
</feature>
<protein>
    <submittedName>
        <fullName evidence="1">Uncharacterized protein</fullName>
    </submittedName>
</protein>
<reference evidence="1 2" key="1">
    <citation type="submission" date="2015-08" db="EMBL/GenBank/DDBJ databases">
        <title>Emmonsia species relationships and genome sequence.</title>
        <authorList>
            <person name="Cuomo C.A."/>
            <person name="Schwartz I.S."/>
            <person name="Kenyon C."/>
            <person name="De Hoog G.S."/>
            <person name="Govender N.P."/>
            <person name="Botha A."/>
            <person name="Moreno L."/>
            <person name="De Vries M."/>
            <person name="Munoz J.F."/>
            <person name="Stielow J.B."/>
        </authorList>
    </citation>
    <scope>NUCLEOTIDE SEQUENCE [LARGE SCALE GENOMIC DNA]</scope>
    <source>
        <strain evidence="1 2">EI222</strain>
    </source>
</reference>
<evidence type="ECO:0000313" key="2">
    <source>
        <dbReference type="Proteomes" id="UP000242791"/>
    </source>
</evidence>
<dbReference type="OrthoDB" id="5417660at2759"/>
<accession>A0A1J9P818</accession>
<dbReference type="EMBL" id="LGTZ01002623">
    <property type="protein sequence ID" value="OJD12238.1"/>
    <property type="molecule type" value="Genomic_DNA"/>
</dbReference>
<dbReference type="VEuPathDB" id="FungiDB:ACJ73_09388"/>
<sequence>MADTQKALEVKKKKVDPRTVLPEQYHEFLDVFDRKEADKLPPFRGKRVDHEIGLLKKDGKEQELFGDR</sequence>
<keyword evidence="2" id="KW-1185">Reference proteome</keyword>
<comment type="caution">
    <text evidence="1">The sequence shown here is derived from an EMBL/GenBank/DDBJ whole genome shotgun (WGS) entry which is preliminary data.</text>
</comment>
<gene>
    <name evidence="1" type="ORF">ACJ73_09388</name>
</gene>
<organism evidence="1 2">
    <name type="scientific">Blastomyces percursus</name>
    <dbReference type="NCBI Taxonomy" id="1658174"/>
    <lineage>
        <taxon>Eukaryota</taxon>
        <taxon>Fungi</taxon>
        <taxon>Dikarya</taxon>
        <taxon>Ascomycota</taxon>
        <taxon>Pezizomycotina</taxon>
        <taxon>Eurotiomycetes</taxon>
        <taxon>Eurotiomycetidae</taxon>
        <taxon>Onygenales</taxon>
        <taxon>Ajellomycetaceae</taxon>
        <taxon>Blastomyces</taxon>
    </lineage>
</organism>
<proteinExistence type="predicted"/>